<name>A0A517ZDX2_9PLAN</name>
<dbReference type="EMBL" id="CP036275">
    <property type="protein sequence ID" value="QDU40681.1"/>
    <property type="molecule type" value="Genomic_DNA"/>
</dbReference>
<protein>
    <submittedName>
        <fullName evidence="1">Uncharacterized protein</fullName>
    </submittedName>
</protein>
<dbReference type="KEGG" id="mri:Mal4_50390"/>
<dbReference type="RefSeq" id="WP_145371952.1">
    <property type="nucleotide sequence ID" value="NZ_CP036275.1"/>
</dbReference>
<proteinExistence type="predicted"/>
<dbReference type="AlphaFoldDB" id="A0A517ZDX2"/>
<organism evidence="1 2">
    <name type="scientific">Maioricimonas rarisocia</name>
    <dbReference type="NCBI Taxonomy" id="2528026"/>
    <lineage>
        <taxon>Bacteria</taxon>
        <taxon>Pseudomonadati</taxon>
        <taxon>Planctomycetota</taxon>
        <taxon>Planctomycetia</taxon>
        <taxon>Planctomycetales</taxon>
        <taxon>Planctomycetaceae</taxon>
        <taxon>Maioricimonas</taxon>
    </lineage>
</organism>
<dbReference type="Proteomes" id="UP000320496">
    <property type="component" value="Chromosome"/>
</dbReference>
<sequence>MTDAPDDFGPLMGQNVVLDVAAQFVYIGRLAGSDHKYLILEDADVHDLRDTTTTRELYVLDTRRHGVSVNRQRVLVSREQIVSLSALDDVVM</sequence>
<dbReference type="OrthoDB" id="286892at2"/>
<evidence type="ECO:0000313" key="1">
    <source>
        <dbReference type="EMBL" id="QDU40681.1"/>
    </source>
</evidence>
<reference evidence="1 2" key="1">
    <citation type="submission" date="2019-02" db="EMBL/GenBank/DDBJ databases">
        <title>Deep-cultivation of Planctomycetes and their phenomic and genomic characterization uncovers novel biology.</title>
        <authorList>
            <person name="Wiegand S."/>
            <person name="Jogler M."/>
            <person name="Boedeker C."/>
            <person name="Pinto D."/>
            <person name="Vollmers J."/>
            <person name="Rivas-Marin E."/>
            <person name="Kohn T."/>
            <person name="Peeters S.H."/>
            <person name="Heuer A."/>
            <person name="Rast P."/>
            <person name="Oberbeckmann S."/>
            <person name="Bunk B."/>
            <person name="Jeske O."/>
            <person name="Meyerdierks A."/>
            <person name="Storesund J.E."/>
            <person name="Kallscheuer N."/>
            <person name="Luecker S."/>
            <person name="Lage O.M."/>
            <person name="Pohl T."/>
            <person name="Merkel B.J."/>
            <person name="Hornburger P."/>
            <person name="Mueller R.-W."/>
            <person name="Bruemmer F."/>
            <person name="Labrenz M."/>
            <person name="Spormann A.M."/>
            <person name="Op den Camp H."/>
            <person name="Overmann J."/>
            <person name="Amann R."/>
            <person name="Jetten M.S.M."/>
            <person name="Mascher T."/>
            <person name="Medema M.H."/>
            <person name="Devos D.P."/>
            <person name="Kaster A.-K."/>
            <person name="Ovreas L."/>
            <person name="Rohde M."/>
            <person name="Galperin M.Y."/>
            <person name="Jogler C."/>
        </authorList>
    </citation>
    <scope>NUCLEOTIDE SEQUENCE [LARGE SCALE GENOMIC DNA]</scope>
    <source>
        <strain evidence="1 2">Mal4</strain>
    </source>
</reference>
<accession>A0A517ZDX2</accession>
<keyword evidence="2" id="KW-1185">Reference proteome</keyword>
<evidence type="ECO:0000313" key="2">
    <source>
        <dbReference type="Proteomes" id="UP000320496"/>
    </source>
</evidence>
<gene>
    <name evidence="1" type="ORF">Mal4_50390</name>
</gene>